<dbReference type="KEGG" id="ttk:TST_0085"/>
<dbReference type="SMART" id="SM00382">
    <property type="entry name" value="AAA"/>
    <property type="match status" value="1"/>
</dbReference>
<dbReference type="InterPro" id="IPR050093">
    <property type="entry name" value="ABC_SmlMolc_Importer"/>
</dbReference>
<dbReference type="InterPro" id="IPR003593">
    <property type="entry name" value="AAA+_ATPase"/>
</dbReference>
<organism evidence="5 6">
    <name type="scientific">Thermosulfidibacter takaii (strain DSM 17441 / JCM 13301 / NBRC 103674 / ABI70S6)</name>
    <dbReference type="NCBI Taxonomy" id="1298851"/>
    <lineage>
        <taxon>Bacteria</taxon>
        <taxon>Pseudomonadati</taxon>
        <taxon>Thermosulfidibacterota</taxon>
        <taxon>Thermosulfidibacteria</taxon>
        <taxon>Thermosulfidibacterales</taxon>
        <taxon>Thermosulfidibacteraceae</taxon>
    </lineage>
</organism>
<keyword evidence="5" id="KW-0378">Hydrolase</keyword>
<dbReference type="OrthoDB" id="9802264at2"/>
<evidence type="ECO:0000259" key="4">
    <source>
        <dbReference type="PROSITE" id="PS50893"/>
    </source>
</evidence>
<keyword evidence="2" id="KW-0547">Nucleotide-binding</keyword>
<evidence type="ECO:0000256" key="1">
    <source>
        <dbReference type="ARBA" id="ARBA00022448"/>
    </source>
</evidence>
<dbReference type="SUPFAM" id="SSF52540">
    <property type="entry name" value="P-loop containing nucleoside triphosphate hydrolases"/>
    <property type="match status" value="1"/>
</dbReference>
<dbReference type="GO" id="GO:0016887">
    <property type="term" value="F:ATP hydrolysis activity"/>
    <property type="evidence" value="ECO:0007669"/>
    <property type="project" value="InterPro"/>
</dbReference>
<evidence type="ECO:0000256" key="2">
    <source>
        <dbReference type="ARBA" id="ARBA00022741"/>
    </source>
</evidence>
<dbReference type="PANTHER" id="PTHR42781:SF4">
    <property type="entry name" value="SPERMIDINE_PUTRESCINE IMPORT ATP-BINDING PROTEIN POTA"/>
    <property type="match status" value="1"/>
</dbReference>
<dbReference type="Gene3D" id="3.40.50.300">
    <property type="entry name" value="P-loop containing nucleotide triphosphate hydrolases"/>
    <property type="match status" value="1"/>
</dbReference>
<dbReference type="InterPro" id="IPR017871">
    <property type="entry name" value="ABC_transporter-like_CS"/>
</dbReference>
<dbReference type="RefSeq" id="WP_158508696.1">
    <property type="nucleotide sequence ID" value="NZ_AP013035.1"/>
</dbReference>
<accession>A0A0S3QRE1</accession>
<dbReference type="EC" id="3.6.3.29" evidence="5"/>
<dbReference type="EMBL" id="AP013035">
    <property type="protein sequence ID" value="BAT70895.1"/>
    <property type="molecule type" value="Genomic_DNA"/>
</dbReference>
<name>A0A0S3QRE1_THET7</name>
<evidence type="ECO:0000313" key="5">
    <source>
        <dbReference type="EMBL" id="BAT70895.1"/>
    </source>
</evidence>
<dbReference type="InterPro" id="IPR003439">
    <property type="entry name" value="ABC_transporter-like_ATP-bd"/>
</dbReference>
<dbReference type="Proteomes" id="UP000063234">
    <property type="component" value="Chromosome"/>
</dbReference>
<keyword evidence="1" id="KW-0813">Transport</keyword>
<evidence type="ECO:0000256" key="3">
    <source>
        <dbReference type="ARBA" id="ARBA00022840"/>
    </source>
</evidence>
<dbReference type="AlphaFoldDB" id="A0A0S3QRE1"/>
<dbReference type="PANTHER" id="PTHR42781">
    <property type="entry name" value="SPERMIDINE/PUTRESCINE IMPORT ATP-BINDING PROTEIN POTA"/>
    <property type="match status" value="1"/>
</dbReference>
<protein>
    <submittedName>
        <fullName evidence="5">Molybdate transport system ATP-binding protein</fullName>
        <ecNumber evidence="5">3.6.3.29</ecNumber>
    </submittedName>
</protein>
<dbReference type="Pfam" id="PF00005">
    <property type="entry name" value="ABC_tran"/>
    <property type="match status" value="1"/>
</dbReference>
<gene>
    <name evidence="5" type="primary">modC</name>
    <name evidence="5" type="ORF">TST_0085</name>
</gene>
<reference evidence="6" key="1">
    <citation type="journal article" date="2018" name="Science">
        <title>A primordial and reversible TCA cycle in a facultatively chemolithoautotrophic thermophile.</title>
        <authorList>
            <person name="Nunoura T."/>
            <person name="Chikaraishi Y."/>
            <person name="Izaki R."/>
            <person name="Suwa T."/>
            <person name="Sato T."/>
            <person name="Harada T."/>
            <person name="Mori K."/>
            <person name="Kato Y."/>
            <person name="Miyazaki M."/>
            <person name="Shimamura S."/>
            <person name="Yanagawa K."/>
            <person name="Shuto A."/>
            <person name="Ohkouchi N."/>
            <person name="Fujita N."/>
            <person name="Takaki Y."/>
            <person name="Atomi H."/>
            <person name="Takai K."/>
        </authorList>
    </citation>
    <scope>NUCLEOTIDE SEQUENCE [LARGE SCALE GENOMIC DNA]</scope>
    <source>
        <strain evidence="6">DSM 17441 / JCM 13301 / NBRC 103674 / ABI70S6</strain>
    </source>
</reference>
<feature type="domain" description="ABC transporter" evidence="4">
    <location>
        <begin position="4"/>
        <end position="218"/>
    </location>
</feature>
<evidence type="ECO:0000313" key="6">
    <source>
        <dbReference type="Proteomes" id="UP000063234"/>
    </source>
</evidence>
<keyword evidence="6" id="KW-1185">Reference proteome</keyword>
<dbReference type="InterPro" id="IPR027417">
    <property type="entry name" value="P-loop_NTPase"/>
</dbReference>
<dbReference type="GO" id="GO:0005524">
    <property type="term" value="F:ATP binding"/>
    <property type="evidence" value="ECO:0007669"/>
    <property type="project" value="UniProtKB-KW"/>
</dbReference>
<sequence length="341" mass="38475">MPGFELDVAWETGNAIMAIWGPSGSGKSLTLKAIAGLIKPDSGRIAVGDTVFFDSAEGVNLPPQNRRVGYLPQHHALFPHLRVYENIVYGKCVDKAWVQRLMEIMEIDRLVDRFPKELSGGERQRVALLRALATEPKLLLLDEPFSALHWSLRKRLLGEIRRIKRELNIPVIMVSHDINEVFELADEVVVYVRGRVKQRGDVYQVYFKPCDLLVAQLLGHENFVRVRVSAKGRGWVKVVLPTSQSVVLHQNYDGPEDAVLLVPSCSLALKKDSYTVKVLLRVLDVRRQGEDVVVELGEEGWGHLVFRIPSALTPNFILEPGRSTEFFFNTKLFHLLPNRGG</sequence>
<keyword evidence="3 5" id="KW-0067">ATP-binding</keyword>
<dbReference type="STRING" id="1298851.TST_0085"/>
<proteinExistence type="predicted"/>
<dbReference type="PROSITE" id="PS50893">
    <property type="entry name" value="ABC_TRANSPORTER_2"/>
    <property type="match status" value="1"/>
</dbReference>
<dbReference type="PROSITE" id="PS00211">
    <property type="entry name" value="ABC_TRANSPORTER_1"/>
    <property type="match status" value="1"/>
</dbReference>